<dbReference type="VEuPathDB" id="MicrosporidiaDB:CWI38_0134p0040"/>
<dbReference type="PROSITE" id="PS50878">
    <property type="entry name" value="RT_POL"/>
    <property type="match status" value="1"/>
</dbReference>
<keyword evidence="3" id="KW-0808">Transferase</keyword>
<proteinExistence type="predicted"/>
<reference evidence="3 4" key="1">
    <citation type="submission" date="2017-12" db="EMBL/GenBank/DDBJ databases">
        <authorList>
            <person name="Pombert J.-F."/>
            <person name="Haag K.L."/>
            <person name="Ebert D."/>
        </authorList>
    </citation>
    <scope>NUCLEOTIDE SEQUENCE [LARGE SCALE GENOMIC DNA]</scope>
    <source>
        <strain evidence="3">IL-G-3</strain>
    </source>
</reference>
<keyword evidence="3" id="KW-0548">Nucleotidyltransferase</keyword>
<evidence type="ECO:0000313" key="3">
    <source>
        <dbReference type="EMBL" id="TBU20089.1"/>
    </source>
</evidence>
<accession>A0A4Q9M0F8</accession>
<comment type="caution">
    <text evidence="3">The sequence shown here is derived from an EMBL/GenBank/DDBJ whole genome shotgun (WGS) entry which is preliminary data.</text>
</comment>
<dbReference type="AlphaFoldDB" id="A0A4Q9M0F8"/>
<evidence type="ECO:0000256" key="1">
    <source>
        <dbReference type="SAM" id="MobiDB-lite"/>
    </source>
</evidence>
<evidence type="ECO:0000259" key="2">
    <source>
        <dbReference type="PROSITE" id="PS50878"/>
    </source>
</evidence>
<keyword evidence="4" id="KW-1185">Reference proteome</keyword>
<name>A0A4Q9M0F8_9MICR</name>
<dbReference type="EMBL" id="PITK01000134">
    <property type="protein sequence ID" value="TBU20089.1"/>
    <property type="molecule type" value="Genomic_DNA"/>
</dbReference>
<dbReference type="Pfam" id="PF00078">
    <property type="entry name" value="RVT_1"/>
    <property type="match status" value="1"/>
</dbReference>
<dbReference type="OrthoDB" id="2194416at2759"/>
<dbReference type="SUPFAM" id="SSF56672">
    <property type="entry name" value="DNA/RNA polymerases"/>
    <property type="match status" value="1"/>
</dbReference>
<dbReference type="PANTHER" id="PTHR35450:SF2">
    <property type="entry name" value="REVERSE TRANSCRIPTASE DOMAIN-CONTAINING PROTEIN"/>
    <property type="match status" value="1"/>
</dbReference>
<dbReference type="GO" id="GO:0003964">
    <property type="term" value="F:RNA-directed DNA polymerase activity"/>
    <property type="evidence" value="ECO:0007669"/>
    <property type="project" value="UniProtKB-KW"/>
</dbReference>
<dbReference type="PANTHER" id="PTHR35450">
    <property type="entry name" value="REVERSE TRANSCRIPTASE DOMAIN-CONTAINING PROTEIN"/>
    <property type="match status" value="1"/>
</dbReference>
<sequence length="1119" mass="128178">MIENIRNEKIKAVNNLVNSAGEILMCDVDTTTSTDFHNTTHQPPSSSCQTSPVCLVDTIPSSSGTDATAFGPANGMTNLNTDVILEGNRLMVLHSILDSVTVVKQEWPISAILAVQKRFERMPRHGWPATLRYYNEKFSCTLDIDAFKKLARNEAEREIRQEENGERRRIATCLTESCTLTDTTEYINLRDKFLSKIKEISMKEIGKVVVRTRKHPNELVDSKVLDLINRVVGEYAGAHVPESITEAAYIMQAAQVCYDEATRKEKPRSAWKENIESKISKLVLSKDLLEKDRKQEMLSTSETKSLKKIMREFNLNLSSVTDLSEALVKKNESLNVYEKKITMHESRKQFRKENRMFELFRGRFYRGLSERVEFEHVVSRDEIVSFWSTQWNKNAKLVTYDDYLIPFVSDNHPTTYPLLDEFINIINWLPNWKAAGIDKLTSLHKYLYDIMKVICLEGKPQADWFYCKLSGSDYRPITCMSNFYKLTTKCVTKVVQLEVERRGLLAENQLGAQALLNIALNKEYGNNLIATWIDIIISKWKIDISVGPEKIMSKKIDRGILQGDSLSPLLFVLCMDPLSRKLNEKYTKATVQTDAESHSTNHLLFIDDLKLFAKDSSTLSAMTGEAKEFLEVIGLEINKEKSATNDTCCVSVYKYLGIIEDSRGIPTRSSFQEVQSKLISRVERLCHTRLNAKKLFSAINQHAISLINHHIGVLRLEPADFSKLDDAVRAVLVKNKIHLRPGCKERLYLPRTELGRGPHSVELRSEHMLLQLLDCLEKSKEISTRRAAILKVENNNKTHLALIKGFLKVKYRLIEEVAKKCLKEDQLAKLYNEIEKRNLHSKLYNARKNELVSVSDSSRWLKKGNIRPRNEAVFCYIQDRNVLWGADGMCPHSGKSGKTVDHLATRCEKMLGHDYTRQHNEVVRCLHSLSLNRYKFKSSKRIRSRPHAEIRVDTRINTDVEIGNNRPDIFFLDKKKNKITLIEVGITSQDSLQIYDLLANELGLIYKCNVEIIPYVMTWVSIVTKYHKPHLKRLEIPMNKTVETISFDRRRGLESGLNAEESWERASMGGDGAKNFKPKNNTPLISEGETTLEEPTTNINEESDLEEETTVIKEVKENA</sequence>
<feature type="domain" description="Reverse transcriptase" evidence="2">
    <location>
        <begin position="437"/>
        <end position="660"/>
    </location>
</feature>
<feature type="region of interest" description="Disordered" evidence="1">
    <location>
        <begin position="1063"/>
        <end position="1119"/>
    </location>
</feature>
<gene>
    <name evidence="3" type="ORF">CWI38_0134p0040</name>
</gene>
<feature type="compositionally biased region" description="Basic and acidic residues" evidence="1">
    <location>
        <begin position="1110"/>
        <end position="1119"/>
    </location>
</feature>
<keyword evidence="3" id="KW-0695">RNA-directed DNA polymerase</keyword>
<protein>
    <submittedName>
        <fullName evidence="3">Reverse transcriptase</fullName>
    </submittedName>
</protein>
<dbReference type="InterPro" id="IPR000477">
    <property type="entry name" value="RT_dom"/>
</dbReference>
<organism evidence="3 4">
    <name type="scientific">Hamiltosporidium tvaerminnensis</name>
    <dbReference type="NCBI Taxonomy" id="1176355"/>
    <lineage>
        <taxon>Eukaryota</taxon>
        <taxon>Fungi</taxon>
        <taxon>Fungi incertae sedis</taxon>
        <taxon>Microsporidia</taxon>
        <taxon>Dubosqiidae</taxon>
        <taxon>Hamiltosporidium</taxon>
    </lineage>
</organism>
<dbReference type="InterPro" id="IPR043502">
    <property type="entry name" value="DNA/RNA_pol_sf"/>
</dbReference>
<dbReference type="Proteomes" id="UP000292282">
    <property type="component" value="Unassembled WGS sequence"/>
</dbReference>
<evidence type="ECO:0000313" key="4">
    <source>
        <dbReference type="Proteomes" id="UP000292282"/>
    </source>
</evidence>